<proteinExistence type="predicted"/>
<name>A0A8K0PBE9_LADFU</name>
<dbReference type="PANTHER" id="PTHR23409:SF21">
    <property type="entry name" value="CAPSID PROTEIN"/>
    <property type="match status" value="1"/>
</dbReference>
<evidence type="ECO:0000313" key="1">
    <source>
        <dbReference type="EMBL" id="KAG8238773.1"/>
    </source>
</evidence>
<comment type="caution">
    <text evidence="1">The sequence shown here is derived from an EMBL/GenBank/DDBJ whole genome shotgun (WGS) entry which is preliminary data.</text>
</comment>
<sequence>MASDVHRYIAYYTRQSGGEIGPIYRASYRVQRGRGIGDFLGGLWRFVRPLFQCGLQTVTKEAANAGVGILSDIGKKPVKEILRTRLNEVGENLKRKAEDKIKRMSGSGRRRKRGIKRKNTTIKRYSMQTSVTGNRTVPYKTLSSLGNQSTLEFSVSNTGDSYIDFSTIELELMVKLCKADGSDHRGDVNLQPGVVNNTLHSLFDQCNVYINQVQVTPSDDHYAYRAYLENLLNYSKESAESHLACDGWAIDTGDDINKRDATNVGFTVRRNNFANSKIVQLVGKLHGDIFSQSRYLLTGANLGIKLSLAKPSFYIMEEDAKDSTLKILDATLHVRHFDINPSILMAHNTTLVKTNAFYPHKRVEVKSFTVPSGTFDMTPDSSANEDHISIANSGSVRINVKFEKVLPKTITCLVYAVYNTALICEVEVIICRQDAYRGGRLFFQGGSDGAGRNRPRLK</sequence>
<protein>
    <submittedName>
        <fullName evidence="1">Uncharacterized protein</fullName>
    </submittedName>
</protein>
<dbReference type="GO" id="GO:0004748">
    <property type="term" value="F:ribonucleoside-diphosphate reductase activity, thioredoxin disulfide as acceptor"/>
    <property type="evidence" value="ECO:0007669"/>
    <property type="project" value="TreeGrafter"/>
</dbReference>
<keyword evidence="2" id="KW-1185">Reference proteome</keyword>
<dbReference type="GO" id="GO:0005829">
    <property type="term" value="C:cytosol"/>
    <property type="evidence" value="ECO:0007669"/>
    <property type="project" value="TreeGrafter"/>
</dbReference>
<accession>A0A8K0PBE9</accession>
<dbReference type="AlphaFoldDB" id="A0A8K0PBE9"/>
<organism evidence="1 2">
    <name type="scientific">Ladona fulva</name>
    <name type="common">Scarce chaser dragonfly</name>
    <name type="synonym">Libellula fulva</name>
    <dbReference type="NCBI Taxonomy" id="123851"/>
    <lineage>
        <taxon>Eukaryota</taxon>
        <taxon>Metazoa</taxon>
        <taxon>Ecdysozoa</taxon>
        <taxon>Arthropoda</taxon>
        <taxon>Hexapoda</taxon>
        <taxon>Insecta</taxon>
        <taxon>Pterygota</taxon>
        <taxon>Palaeoptera</taxon>
        <taxon>Odonata</taxon>
        <taxon>Epiprocta</taxon>
        <taxon>Anisoptera</taxon>
        <taxon>Libelluloidea</taxon>
        <taxon>Libellulidae</taxon>
        <taxon>Ladona</taxon>
    </lineage>
</organism>
<dbReference type="Proteomes" id="UP000792457">
    <property type="component" value="Unassembled WGS sequence"/>
</dbReference>
<dbReference type="InterPro" id="IPR000358">
    <property type="entry name" value="RNR_small_fam"/>
</dbReference>
<reference evidence="1" key="2">
    <citation type="submission" date="2017-10" db="EMBL/GenBank/DDBJ databases">
        <title>Ladona fulva Genome sequencing and assembly.</title>
        <authorList>
            <person name="Murali S."/>
            <person name="Richards S."/>
            <person name="Bandaranaike D."/>
            <person name="Bellair M."/>
            <person name="Blankenburg K."/>
            <person name="Chao H."/>
            <person name="Dinh H."/>
            <person name="Doddapaneni H."/>
            <person name="Dugan-Rocha S."/>
            <person name="Elkadiri S."/>
            <person name="Gnanaolivu R."/>
            <person name="Hernandez B."/>
            <person name="Skinner E."/>
            <person name="Javaid M."/>
            <person name="Lee S."/>
            <person name="Li M."/>
            <person name="Ming W."/>
            <person name="Munidasa M."/>
            <person name="Muniz J."/>
            <person name="Nguyen L."/>
            <person name="Hughes D."/>
            <person name="Osuji N."/>
            <person name="Pu L.-L."/>
            <person name="Puazo M."/>
            <person name="Qu C."/>
            <person name="Quiroz J."/>
            <person name="Raj R."/>
            <person name="Weissenberger G."/>
            <person name="Xin Y."/>
            <person name="Zou X."/>
            <person name="Han Y."/>
            <person name="Worley K."/>
            <person name="Muzny D."/>
            <person name="Gibbs R."/>
        </authorList>
    </citation>
    <scope>NUCLEOTIDE SEQUENCE</scope>
    <source>
        <strain evidence="1">Sampled in the wild</strain>
    </source>
</reference>
<dbReference type="OrthoDB" id="8041494at2759"/>
<dbReference type="EMBL" id="KZ309433">
    <property type="protein sequence ID" value="KAG8238773.1"/>
    <property type="molecule type" value="Genomic_DNA"/>
</dbReference>
<dbReference type="GO" id="GO:0009263">
    <property type="term" value="P:deoxyribonucleotide biosynthetic process"/>
    <property type="evidence" value="ECO:0007669"/>
    <property type="project" value="InterPro"/>
</dbReference>
<gene>
    <name evidence="1" type="ORF">J437_LFUL016612</name>
</gene>
<evidence type="ECO:0000313" key="2">
    <source>
        <dbReference type="Proteomes" id="UP000792457"/>
    </source>
</evidence>
<reference evidence="1" key="1">
    <citation type="submission" date="2013-04" db="EMBL/GenBank/DDBJ databases">
        <authorList>
            <person name="Qu J."/>
            <person name="Murali S.C."/>
            <person name="Bandaranaike D."/>
            <person name="Bellair M."/>
            <person name="Blankenburg K."/>
            <person name="Chao H."/>
            <person name="Dinh H."/>
            <person name="Doddapaneni H."/>
            <person name="Downs B."/>
            <person name="Dugan-Rocha S."/>
            <person name="Elkadiri S."/>
            <person name="Gnanaolivu R.D."/>
            <person name="Hernandez B."/>
            <person name="Javaid M."/>
            <person name="Jayaseelan J.C."/>
            <person name="Lee S."/>
            <person name="Li M."/>
            <person name="Ming W."/>
            <person name="Munidasa M."/>
            <person name="Muniz J."/>
            <person name="Nguyen L."/>
            <person name="Ongeri F."/>
            <person name="Osuji N."/>
            <person name="Pu L.-L."/>
            <person name="Puazo M."/>
            <person name="Qu C."/>
            <person name="Quiroz J."/>
            <person name="Raj R."/>
            <person name="Weissenberger G."/>
            <person name="Xin Y."/>
            <person name="Zou X."/>
            <person name="Han Y."/>
            <person name="Richards S."/>
            <person name="Worley K."/>
            <person name="Muzny D."/>
            <person name="Gibbs R."/>
        </authorList>
    </citation>
    <scope>NUCLEOTIDE SEQUENCE</scope>
    <source>
        <strain evidence="1">Sampled in the wild</strain>
    </source>
</reference>
<dbReference type="PANTHER" id="PTHR23409">
    <property type="entry name" value="RIBONUCLEOSIDE-DIPHOSPHATE REDUCTASE SMALL CHAIN"/>
    <property type="match status" value="1"/>
</dbReference>